<keyword evidence="3" id="KW-1185">Reference proteome</keyword>
<comment type="caution">
    <text evidence="2">The sequence shown here is derived from an EMBL/GenBank/DDBJ whole genome shotgun (WGS) entry which is preliminary data.</text>
</comment>
<dbReference type="Proteomes" id="UP000735302">
    <property type="component" value="Unassembled WGS sequence"/>
</dbReference>
<proteinExistence type="predicted"/>
<dbReference type="EMBL" id="BLXT01002457">
    <property type="protein sequence ID" value="GFN94518.1"/>
    <property type="molecule type" value="Genomic_DNA"/>
</dbReference>
<dbReference type="AlphaFoldDB" id="A0AAV3ZJE5"/>
<protein>
    <submittedName>
        <fullName evidence="2">Uncharacterized protein</fullName>
    </submittedName>
</protein>
<name>A0AAV3ZJE5_9GAST</name>
<feature type="region of interest" description="Disordered" evidence="1">
    <location>
        <begin position="76"/>
        <end position="98"/>
    </location>
</feature>
<evidence type="ECO:0000313" key="3">
    <source>
        <dbReference type="Proteomes" id="UP000735302"/>
    </source>
</evidence>
<organism evidence="2 3">
    <name type="scientific">Plakobranchus ocellatus</name>
    <dbReference type="NCBI Taxonomy" id="259542"/>
    <lineage>
        <taxon>Eukaryota</taxon>
        <taxon>Metazoa</taxon>
        <taxon>Spiralia</taxon>
        <taxon>Lophotrochozoa</taxon>
        <taxon>Mollusca</taxon>
        <taxon>Gastropoda</taxon>
        <taxon>Heterobranchia</taxon>
        <taxon>Euthyneura</taxon>
        <taxon>Panpulmonata</taxon>
        <taxon>Sacoglossa</taxon>
        <taxon>Placobranchoidea</taxon>
        <taxon>Plakobranchidae</taxon>
        <taxon>Plakobranchus</taxon>
    </lineage>
</organism>
<evidence type="ECO:0000256" key="1">
    <source>
        <dbReference type="SAM" id="MobiDB-lite"/>
    </source>
</evidence>
<gene>
    <name evidence="2" type="ORF">PoB_002102400</name>
</gene>
<reference evidence="2 3" key="1">
    <citation type="journal article" date="2021" name="Elife">
        <title>Chloroplast acquisition without the gene transfer in kleptoplastic sea slugs, Plakobranchus ocellatus.</title>
        <authorList>
            <person name="Maeda T."/>
            <person name="Takahashi S."/>
            <person name="Yoshida T."/>
            <person name="Shimamura S."/>
            <person name="Takaki Y."/>
            <person name="Nagai Y."/>
            <person name="Toyoda A."/>
            <person name="Suzuki Y."/>
            <person name="Arimoto A."/>
            <person name="Ishii H."/>
            <person name="Satoh N."/>
            <person name="Nishiyama T."/>
            <person name="Hasebe M."/>
            <person name="Maruyama T."/>
            <person name="Minagawa J."/>
            <person name="Obokata J."/>
            <person name="Shigenobu S."/>
        </authorList>
    </citation>
    <scope>NUCLEOTIDE SEQUENCE [LARGE SCALE GENOMIC DNA]</scope>
</reference>
<evidence type="ECO:0000313" key="2">
    <source>
        <dbReference type="EMBL" id="GFN94518.1"/>
    </source>
</evidence>
<sequence>MTFYNMARITPIFSLAGPLCEMAELALESASNWFSSHGNISAECVYDLFTLHRQFFRPPDQTIVLAIYSHRVASSPALQARPSSQPFIPTESPILPHS</sequence>
<accession>A0AAV3ZJE5</accession>